<dbReference type="OMA" id="MDTRSAC"/>
<accession>A0A669QI80</accession>
<reference evidence="2" key="2">
    <citation type="submission" date="2025-09" db="UniProtKB">
        <authorList>
            <consortium name="Ensembl"/>
        </authorList>
    </citation>
    <scope>IDENTIFICATION</scope>
</reference>
<evidence type="ECO:0000256" key="1">
    <source>
        <dbReference type="SAM" id="MobiDB-lite"/>
    </source>
</evidence>
<evidence type="ECO:0000313" key="3">
    <source>
        <dbReference type="Proteomes" id="UP000472261"/>
    </source>
</evidence>
<feature type="region of interest" description="Disordered" evidence="1">
    <location>
        <begin position="209"/>
        <end position="228"/>
    </location>
</feature>
<feature type="region of interest" description="Disordered" evidence="1">
    <location>
        <begin position="39"/>
        <end position="59"/>
    </location>
</feature>
<protein>
    <submittedName>
        <fullName evidence="2">Uncharacterized protein</fullName>
    </submittedName>
</protein>
<dbReference type="Ensembl" id="ENSPCLT00000023828.1">
    <property type="protein sequence ID" value="ENSPCLP00000017903.1"/>
    <property type="gene ID" value="ENSPCLG00000014941.1"/>
</dbReference>
<dbReference type="Proteomes" id="UP000472261">
    <property type="component" value="Unplaced"/>
</dbReference>
<evidence type="ECO:0000313" key="2">
    <source>
        <dbReference type="Ensembl" id="ENSPCLP00000017903.1"/>
    </source>
</evidence>
<name>A0A669QI80_PHACC</name>
<keyword evidence="3" id="KW-1185">Reference proteome</keyword>
<dbReference type="AlphaFoldDB" id="A0A669QI80"/>
<proteinExistence type="predicted"/>
<sequence>PPPLTSCPPPSCPCPPWRPAKPASPWRCGWPHCWGRRPAGSPAHSAGTRGPASHRSHPPPAGRQCPWLCCCPPQLPPPVRTLQESPKLAICSSSVMLLRSGSPARPNSCWVMVIFSRASSSPSPPEAAIPASAAEAAAALLASSSCRCLCSSMETRRACRDGDRAVLSGENPGIGRAGHTLPPRPTHQGQLWVGTWIHAELEVAGAEAQHGPPLTSQDGGADEGISQAGSRRHRHQMGARAILAIQSVDEGSQFVCVGFLGVKRGAGSPAPPMLPTHLAASLAAPLQEMP</sequence>
<reference evidence="2" key="1">
    <citation type="submission" date="2025-08" db="UniProtKB">
        <authorList>
            <consortium name="Ensembl"/>
        </authorList>
    </citation>
    <scope>IDENTIFICATION</scope>
</reference>
<organism evidence="2 3">
    <name type="scientific">Phasianus colchicus</name>
    <name type="common">Common pheasant</name>
    <dbReference type="NCBI Taxonomy" id="9054"/>
    <lineage>
        <taxon>Eukaryota</taxon>
        <taxon>Metazoa</taxon>
        <taxon>Chordata</taxon>
        <taxon>Craniata</taxon>
        <taxon>Vertebrata</taxon>
        <taxon>Euteleostomi</taxon>
        <taxon>Archelosauria</taxon>
        <taxon>Archosauria</taxon>
        <taxon>Dinosauria</taxon>
        <taxon>Saurischia</taxon>
        <taxon>Theropoda</taxon>
        <taxon>Coelurosauria</taxon>
        <taxon>Aves</taxon>
        <taxon>Neognathae</taxon>
        <taxon>Galloanserae</taxon>
        <taxon>Galliformes</taxon>
        <taxon>Phasianidae</taxon>
        <taxon>Phasianinae</taxon>
        <taxon>Phasianus</taxon>
    </lineage>
</organism>